<sequence length="137" mass="14911">MVLLHRDRLPLPMRSLYSAGSSAAHRDHRSSSAPPALGSMRRHSWKLSFSLNTGRILGNGNQEDLNGDDTDLNRTRLGRIMIAGGRQLLQKLNSARKNFSMKIFLLILGCYTANALATLLGQGGLRLACSKSCGCSN</sequence>
<comment type="caution">
    <text evidence="4">The sequence shown here is derived from an EMBL/GenBank/DDBJ whole genome shotgun (WGS) entry which is preliminary data.</text>
</comment>
<evidence type="ECO:0000256" key="2">
    <source>
        <dbReference type="SAM" id="MobiDB-lite"/>
    </source>
</evidence>
<dbReference type="PANTHER" id="PTHR33787">
    <property type="match status" value="1"/>
</dbReference>
<gene>
    <name evidence="4" type="ORF">SAY86_014294</name>
</gene>
<keyword evidence="3" id="KW-0812">Transmembrane</keyword>
<feature type="transmembrane region" description="Helical" evidence="3">
    <location>
        <begin position="103"/>
        <end position="125"/>
    </location>
</feature>
<evidence type="ECO:0000256" key="1">
    <source>
        <dbReference type="ARBA" id="ARBA00009846"/>
    </source>
</evidence>
<protein>
    <submittedName>
        <fullName evidence="4">Uncharacterized protein</fullName>
    </submittedName>
</protein>
<name>A0AAN7QMP2_TRANT</name>
<keyword evidence="3" id="KW-0472">Membrane</keyword>
<dbReference type="AlphaFoldDB" id="A0AAN7QMP2"/>
<keyword evidence="3" id="KW-1133">Transmembrane helix</keyword>
<evidence type="ECO:0000313" key="4">
    <source>
        <dbReference type="EMBL" id="KAK4772519.1"/>
    </source>
</evidence>
<dbReference type="Proteomes" id="UP001346149">
    <property type="component" value="Unassembled WGS sequence"/>
</dbReference>
<keyword evidence="5" id="KW-1185">Reference proteome</keyword>
<comment type="similarity">
    <text evidence="1">Belongs to the ycf20 family.</text>
</comment>
<dbReference type="InterPro" id="IPR007572">
    <property type="entry name" value="Uncharacterised_Ycf20"/>
</dbReference>
<proteinExistence type="inferred from homology"/>
<dbReference type="EMBL" id="JAXQNO010000020">
    <property type="protein sequence ID" value="KAK4772519.1"/>
    <property type="molecule type" value="Genomic_DNA"/>
</dbReference>
<organism evidence="4 5">
    <name type="scientific">Trapa natans</name>
    <name type="common">Water chestnut</name>
    <dbReference type="NCBI Taxonomy" id="22666"/>
    <lineage>
        <taxon>Eukaryota</taxon>
        <taxon>Viridiplantae</taxon>
        <taxon>Streptophyta</taxon>
        <taxon>Embryophyta</taxon>
        <taxon>Tracheophyta</taxon>
        <taxon>Spermatophyta</taxon>
        <taxon>Magnoliopsida</taxon>
        <taxon>eudicotyledons</taxon>
        <taxon>Gunneridae</taxon>
        <taxon>Pentapetalae</taxon>
        <taxon>rosids</taxon>
        <taxon>malvids</taxon>
        <taxon>Myrtales</taxon>
        <taxon>Lythraceae</taxon>
        <taxon>Trapa</taxon>
    </lineage>
</organism>
<evidence type="ECO:0000256" key="3">
    <source>
        <dbReference type="SAM" id="Phobius"/>
    </source>
</evidence>
<reference evidence="4 5" key="1">
    <citation type="journal article" date="2023" name="Hortic Res">
        <title>Pangenome of water caltrop reveals structural variations and asymmetric subgenome divergence after allopolyploidization.</title>
        <authorList>
            <person name="Zhang X."/>
            <person name="Chen Y."/>
            <person name="Wang L."/>
            <person name="Yuan Y."/>
            <person name="Fang M."/>
            <person name="Shi L."/>
            <person name="Lu R."/>
            <person name="Comes H.P."/>
            <person name="Ma Y."/>
            <person name="Chen Y."/>
            <person name="Huang G."/>
            <person name="Zhou Y."/>
            <person name="Zheng Z."/>
            <person name="Qiu Y."/>
        </authorList>
    </citation>
    <scope>NUCLEOTIDE SEQUENCE [LARGE SCALE GENOMIC DNA]</scope>
    <source>
        <strain evidence="4">F231</strain>
    </source>
</reference>
<dbReference type="PANTHER" id="PTHR33787:SF4">
    <property type="entry name" value="YCF20-LIKE PROTEIN"/>
    <property type="match status" value="1"/>
</dbReference>
<accession>A0AAN7QMP2</accession>
<evidence type="ECO:0000313" key="5">
    <source>
        <dbReference type="Proteomes" id="UP001346149"/>
    </source>
</evidence>
<feature type="region of interest" description="Disordered" evidence="2">
    <location>
        <begin position="20"/>
        <end position="39"/>
    </location>
</feature>